<accession>A0A059XBY5</accession>
<sequence>MYQNINKLLLQHQKKYLRYIGTIDHSSENLDLDQFSYFIITINKTNKCILIEQFCYNAEGHVYSIFFKGPTAKHLSFIICHFQQLNTIISTAHAIYLGRELMKSELALVLDQQYIQD</sequence>
<evidence type="ECO:0000313" key="2">
    <source>
        <dbReference type="EMBL" id="AIA21452.1"/>
    </source>
</evidence>
<dbReference type="InterPro" id="IPR025595">
    <property type="entry name" value="PterinBD-DUF4346"/>
</dbReference>
<name>A0A059XBY5_9RHOD</name>
<keyword evidence="2" id="KW-0934">Plastid</keyword>
<gene>
    <name evidence="2" type="primary">orf121</name>
</gene>
<feature type="domain" description="DUF4346" evidence="1">
    <location>
        <begin position="33"/>
        <end position="117"/>
    </location>
</feature>
<dbReference type="AlphaFoldDB" id="A0A059XBY5"/>
<proteinExistence type="predicted"/>
<geneLocation type="plastid" evidence="2"/>
<dbReference type="EMBL" id="KJ776837">
    <property type="protein sequence ID" value="AIA21452.1"/>
    <property type="molecule type" value="Genomic_DNA"/>
</dbReference>
<reference evidence="2" key="1">
    <citation type="journal article" date="2014" name="Sci. Rep.">
        <title>Minimally destructive sampling of type specimens of Pyropia (Bangiales, Rhodophyta) recovers complete plastid and mitochondrial genomes.</title>
        <authorList>
            <person name="Hughey J.R."/>
            <person name="Gabrielson P.W."/>
            <person name="Rohmer L."/>
            <person name="Tortolani J."/>
            <person name="Silva M."/>
            <person name="Miller K.A."/>
            <person name="Young J.D."/>
            <person name="Martell C."/>
            <person name="Ruediger E."/>
        </authorList>
    </citation>
    <scope>NUCLEOTIDE SEQUENCE</scope>
</reference>
<dbReference type="Pfam" id="PF14251">
    <property type="entry name" value="PterinBD-DUF4346"/>
    <property type="match status" value="1"/>
</dbReference>
<evidence type="ECO:0000259" key="1">
    <source>
        <dbReference type="Pfam" id="PF14251"/>
    </source>
</evidence>
<organism evidence="2">
    <name type="scientific">Pyropia fucicola</name>
    <dbReference type="NCBI Taxonomy" id="144551"/>
    <lineage>
        <taxon>Eukaryota</taxon>
        <taxon>Rhodophyta</taxon>
        <taxon>Bangiophyceae</taxon>
        <taxon>Bangiales</taxon>
        <taxon>Bangiaceae</taxon>
        <taxon>Pyropia</taxon>
    </lineage>
</organism>
<protein>
    <recommendedName>
        <fullName evidence="1">DUF4346 domain-containing protein</fullName>
    </recommendedName>
</protein>